<feature type="signal peptide" evidence="1">
    <location>
        <begin position="1"/>
        <end position="20"/>
    </location>
</feature>
<evidence type="ECO:0000256" key="1">
    <source>
        <dbReference type="SAM" id="SignalP"/>
    </source>
</evidence>
<keyword evidence="3" id="KW-1185">Reference proteome</keyword>
<keyword evidence="1" id="KW-0732">Signal</keyword>
<protein>
    <recommendedName>
        <fullName evidence="4">Extracellular membrane protein CFEM domain-containing protein</fullName>
    </recommendedName>
</protein>
<organism evidence="2 3">
    <name type="scientific">Heliocybe sulcata</name>
    <dbReference type="NCBI Taxonomy" id="5364"/>
    <lineage>
        <taxon>Eukaryota</taxon>
        <taxon>Fungi</taxon>
        <taxon>Dikarya</taxon>
        <taxon>Basidiomycota</taxon>
        <taxon>Agaricomycotina</taxon>
        <taxon>Agaricomycetes</taxon>
        <taxon>Gloeophyllales</taxon>
        <taxon>Gloeophyllaceae</taxon>
        <taxon>Heliocybe</taxon>
    </lineage>
</organism>
<name>A0A5C3MKV0_9AGAM</name>
<evidence type="ECO:0000313" key="3">
    <source>
        <dbReference type="Proteomes" id="UP000305948"/>
    </source>
</evidence>
<dbReference type="OrthoDB" id="10442203at2759"/>
<dbReference type="Proteomes" id="UP000305948">
    <property type="component" value="Unassembled WGS sequence"/>
</dbReference>
<feature type="chain" id="PRO_5022674276" description="Extracellular membrane protein CFEM domain-containing protein" evidence="1">
    <location>
        <begin position="21"/>
        <end position="80"/>
    </location>
</feature>
<sequence>MRTTMFFVSMLVAFAGFAMAAPQDGDICKKICSEPPALRPSKFICECPLEPVPTTTATCDCSSTAPLRARQQCNCPIQTL</sequence>
<dbReference type="EMBL" id="ML213546">
    <property type="protein sequence ID" value="TFK45343.1"/>
    <property type="molecule type" value="Genomic_DNA"/>
</dbReference>
<gene>
    <name evidence="2" type="ORF">OE88DRAFT_1669373</name>
</gene>
<proteinExistence type="predicted"/>
<evidence type="ECO:0000313" key="2">
    <source>
        <dbReference type="EMBL" id="TFK45343.1"/>
    </source>
</evidence>
<accession>A0A5C3MKV0</accession>
<reference evidence="2 3" key="1">
    <citation type="journal article" date="2019" name="Nat. Ecol. Evol.">
        <title>Megaphylogeny resolves global patterns of mushroom evolution.</title>
        <authorList>
            <person name="Varga T."/>
            <person name="Krizsan K."/>
            <person name="Foldi C."/>
            <person name="Dima B."/>
            <person name="Sanchez-Garcia M."/>
            <person name="Sanchez-Ramirez S."/>
            <person name="Szollosi G.J."/>
            <person name="Szarkandi J.G."/>
            <person name="Papp V."/>
            <person name="Albert L."/>
            <person name="Andreopoulos W."/>
            <person name="Angelini C."/>
            <person name="Antonin V."/>
            <person name="Barry K.W."/>
            <person name="Bougher N.L."/>
            <person name="Buchanan P."/>
            <person name="Buyck B."/>
            <person name="Bense V."/>
            <person name="Catcheside P."/>
            <person name="Chovatia M."/>
            <person name="Cooper J."/>
            <person name="Damon W."/>
            <person name="Desjardin D."/>
            <person name="Finy P."/>
            <person name="Geml J."/>
            <person name="Haridas S."/>
            <person name="Hughes K."/>
            <person name="Justo A."/>
            <person name="Karasinski D."/>
            <person name="Kautmanova I."/>
            <person name="Kiss B."/>
            <person name="Kocsube S."/>
            <person name="Kotiranta H."/>
            <person name="LaButti K.M."/>
            <person name="Lechner B.E."/>
            <person name="Liimatainen K."/>
            <person name="Lipzen A."/>
            <person name="Lukacs Z."/>
            <person name="Mihaltcheva S."/>
            <person name="Morgado L.N."/>
            <person name="Niskanen T."/>
            <person name="Noordeloos M.E."/>
            <person name="Ohm R.A."/>
            <person name="Ortiz-Santana B."/>
            <person name="Ovrebo C."/>
            <person name="Racz N."/>
            <person name="Riley R."/>
            <person name="Savchenko A."/>
            <person name="Shiryaev A."/>
            <person name="Soop K."/>
            <person name="Spirin V."/>
            <person name="Szebenyi C."/>
            <person name="Tomsovsky M."/>
            <person name="Tulloss R.E."/>
            <person name="Uehling J."/>
            <person name="Grigoriev I.V."/>
            <person name="Vagvolgyi C."/>
            <person name="Papp T."/>
            <person name="Martin F.M."/>
            <person name="Miettinen O."/>
            <person name="Hibbett D.S."/>
            <person name="Nagy L.G."/>
        </authorList>
    </citation>
    <scope>NUCLEOTIDE SEQUENCE [LARGE SCALE GENOMIC DNA]</scope>
    <source>
        <strain evidence="2 3">OMC1185</strain>
    </source>
</reference>
<evidence type="ECO:0008006" key="4">
    <source>
        <dbReference type="Google" id="ProtNLM"/>
    </source>
</evidence>
<dbReference type="AlphaFoldDB" id="A0A5C3MKV0"/>